<dbReference type="SMART" id="SM00345">
    <property type="entry name" value="HTH_GNTR"/>
    <property type="match status" value="1"/>
</dbReference>
<reference evidence="6 7" key="1">
    <citation type="submission" date="2019-03" db="EMBL/GenBank/DDBJ databases">
        <title>Paraburkholderia sp. 7MH5, isolated from subtropical forest soil.</title>
        <authorList>
            <person name="Gao Z.-H."/>
            <person name="Qiu L.-H."/>
        </authorList>
    </citation>
    <scope>NUCLEOTIDE SEQUENCE [LARGE SCALE GENOMIC DNA]</scope>
    <source>
        <strain evidence="6 7">7MH5</strain>
    </source>
</reference>
<dbReference type="PANTHER" id="PTHR43537:SF24">
    <property type="entry name" value="GLUCONATE OPERON TRANSCRIPTIONAL REPRESSOR"/>
    <property type="match status" value="1"/>
</dbReference>
<evidence type="ECO:0000256" key="4">
    <source>
        <dbReference type="SAM" id="MobiDB-lite"/>
    </source>
</evidence>
<dbReference type="InterPro" id="IPR011711">
    <property type="entry name" value="GntR_C"/>
</dbReference>
<dbReference type="PANTHER" id="PTHR43537">
    <property type="entry name" value="TRANSCRIPTIONAL REGULATOR, GNTR FAMILY"/>
    <property type="match status" value="1"/>
</dbReference>
<evidence type="ECO:0000256" key="2">
    <source>
        <dbReference type="ARBA" id="ARBA00023125"/>
    </source>
</evidence>
<evidence type="ECO:0000313" key="7">
    <source>
        <dbReference type="Proteomes" id="UP000295727"/>
    </source>
</evidence>
<dbReference type="AlphaFoldDB" id="A0A4P7D7P8"/>
<dbReference type="EMBL" id="CP038151">
    <property type="protein sequence ID" value="QBR02682.1"/>
    <property type="molecule type" value="Genomic_DNA"/>
</dbReference>
<dbReference type="InterPro" id="IPR036390">
    <property type="entry name" value="WH_DNA-bd_sf"/>
</dbReference>
<dbReference type="InterPro" id="IPR008920">
    <property type="entry name" value="TF_FadR/GntR_C"/>
</dbReference>
<dbReference type="Gene3D" id="1.20.120.530">
    <property type="entry name" value="GntR ligand-binding domain-like"/>
    <property type="match status" value="1"/>
</dbReference>
<sequence>MNHDKASGEHARLAPALWESVQTEKLSWRIAAQVRAALFSNQVRAGDFLGSEASLAQQFQVSRTAARDALRTLEAVGIVEIRMGAKGGAWIASANPERFADALSIQLSLIGASALEVFDAQMAIEVLAAEKAAQRLLPEHRAALAAALQAVKDARGPLTGFTDASLHFHEALVEASGNRVLLAQFKALRFVLTPLLAIYTSADTAVRVVASHTRLFDAICRGDAALARRLMQERIRIVRASFIPAWLAEPALHRASADTARPEGRPLEGRRRPEFTHNTTETR</sequence>
<keyword evidence="1" id="KW-0805">Transcription regulation</keyword>
<dbReference type="InterPro" id="IPR036388">
    <property type="entry name" value="WH-like_DNA-bd_sf"/>
</dbReference>
<keyword evidence="3" id="KW-0804">Transcription</keyword>
<keyword evidence="7" id="KW-1185">Reference proteome</keyword>
<evidence type="ECO:0000259" key="5">
    <source>
        <dbReference type="PROSITE" id="PS50949"/>
    </source>
</evidence>
<name>A0A4P7D7P8_9BURK</name>
<evidence type="ECO:0000256" key="3">
    <source>
        <dbReference type="ARBA" id="ARBA00023163"/>
    </source>
</evidence>
<dbReference type="Proteomes" id="UP000295727">
    <property type="component" value="Chromosome 4"/>
</dbReference>
<feature type="region of interest" description="Disordered" evidence="4">
    <location>
        <begin position="257"/>
        <end position="283"/>
    </location>
</feature>
<dbReference type="Gene3D" id="1.10.10.10">
    <property type="entry name" value="Winged helix-like DNA-binding domain superfamily/Winged helix DNA-binding domain"/>
    <property type="match status" value="1"/>
</dbReference>
<dbReference type="Pfam" id="PF00392">
    <property type="entry name" value="GntR"/>
    <property type="match status" value="1"/>
</dbReference>
<dbReference type="GO" id="GO:0003700">
    <property type="term" value="F:DNA-binding transcription factor activity"/>
    <property type="evidence" value="ECO:0007669"/>
    <property type="project" value="InterPro"/>
</dbReference>
<organism evidence="6 7">
    <name type="scientific">Paraburkholderia pallida</name>
    <dbReference type="NCBI Taxonomy" id="2547399"/>
    <lineage>
        <taxon>Bacteria</taxon>
        <taxon>Pseudomonadati</taxon>
        <taxon>Pseudomonadota</taxon>
        <taxon>Betaproteobacteria</taxon>
        <taxon>Burkholderiales</taxon>
        <taxon>Burkholderiaceae</taxon>
        <taxon>Paraburkholderia</taxon>
    </lineage>
</organism>
<dbReference type="PROSITE" id="PS50949">
    <property type="entry name" value="HTH_GNTR"/>
    <property type="match status" value="1"/>
</dbReference>
<dbReference type="GO" id="GO:0003677">
    <property type="term" value="F:DNA binding"/>
    <property type="evidence" value="ECO:0007669"/>
    <property type="project" value="UniProtKB-KW"/>
</dbReference>
<dbReference type="SUPFAM" id="SSF46785">
    <property type="entry name" value="Winged helix' DNA-binding domain"/>
    <property type="match status" value="1"/>
</dbReference>
<gene>
    <name evidence="6" type="ORF">E1956_36285</name>
</gene>
<dbReference type="PRINTS" id="PR00035">
    <property type="entry name" value="HTHGNTR"/>
</dbReference>
<dbReference type="KEGG" id="ppai:E1956_36285"/>
<evidence type="ECO:0000313" key="6">
    <source>
        <dbReference type="EMBL" id="QBR02682.1"/>
    </source>
</evidence>
<evidence type="ECO:0000256" key="1">
    <source>
        <dbReference type="ARBA" id="ARBA00023015"/>
    </source>
</evidence>
<protein>
    <submittedName>
        <fullName evidence="6">FadR family transcriptional regulator</fullName>
    </submittedName>
</protein>
<accession>A0A4P7D7P8</accession>
<proteinExistence type="predicted"/>
<dbReference type="SMART" id="SM00895">
    <property type="entry name" value="FCD"/>
    <property type="match status" value="1"/>
</dbReference>
<dbReference type="OrthoDB" id="8903404at2"/>
<dbReference type="InterPro" id="IPR000524">
    <property type="entry name" value="Tscrpt_reg_HTH_GntR"/>
</dbReference>
<dbReference type="RefSeq" id="WP_134758202.1">
    <property type="nucleotide sequence ID" value="NZ_CP038151.1"/>
</dbReference>
<dbReference type="SUPFAM" id="SSF48008">
    <property type="entry name" value="GntR ligand-binding domain-like"/>
    <property type="match status" value="1"/>
</dbReference>
<feature type="domain" description="HTH gntR-type" evidence="5">
    <location>
        <begin position="24"/>
        <end position="94"/>
    </location>
</feature>
<dbReference type="Pfam" id="PF07729">
    <property type="entry name" value="FCD"/>
    <property type="match status" value="1"/>
</dbReference>
<keyword evidence="2" id="KW-0238">DNA-binding</keyword>